<accession>A0A8J2W5C5</accession>
<organism evidence="2 3">
    <name type="scientific">Danaus chrysippus</name>
    <name type="common">African queen</name>
    <dbReference type="NCBI Taxonomy" id="151541"/>
    <lineage>
        <taxon>Eukaryota</taxon>
        <taxon>Metazoa</taxon>
        <taxon>Ecdysozoa</taxon>
        <taxon>Arthropoda</taxon>
        <taxon>Hexapoda</taxon>
        <taxon>Insecta</taxon>
        <taxon>Pterygota</taxon>
        <taxon>Neoptera</taxon>
        <taxon>Endopterygota</taxon>
        <taxon>Lepidoptera</taxon>
        <taxon>Glossata</taxon>
        <taxon>Ditrysia</taxon>
        <taxon>Papilionoidea</taxon>
        <taxon>Nymphalidae</taxon>
        <taxon>Danainae</taxon>
        <taxon>Danaini</taxon>
        <taxon>Danaina</taxon>
        <taxon>Danaus</taxon>
        <taxon>Anosia</taxon>
    </lineage>
</organism>
<reference evidence="2" key="1">
    <citation type="submission" date="2021-09" db="EMBL/GenBank/DDBJ databases">
        <authorList>
            <person name="Martin H S."/>
        </authorList>
    </citation>
    <scope>NUCLEOTIDE SEQUENCE</scope>
</reference>
<dbReference type="EMBL" id="CAKASE010000067">
    <property type="protein sequence ID" value="CAG9571808.1"/>
    <property type="molecule type" value="Genomic_DNA"/>
</dbReference>
<dbReference type="Proteomes" id="UP000789524">
    <property type="component" value="Unassembled WGS sequence"/>
</dbReference>
<protein>
    <submittedName>
        <fullName evidence="2">(African queen) hypothetical protein</fullName>
    </submittedName>
</protein>
<feature type="region of interest" description="Disordered" evidence="1">
    <location>
        <begin position="1"/>
        <end position="99"/>
    </location>
</feature>
<evidence type="ECO:0000313" key="3">
    <source>
        <dbReference type="Proteomes" id="UP000789524"/>
    </source>
</evidence>
<evidence type="ECO:0000313" key="2">
    <source>
        <dbReference type="EMBL" id="CAG9571808.1"/>
    </source>
</evidence>
<feature type="compositionally biased region" description="Polar residues" evidence="1">
    <location>
        <begin position="1"/>
        <end position="14"/>
    </location>
</feature>
<feature type="compositionally biased region" description="Basic and acidic residues" evidence="1">
    <location>
        <begin position="56"/>
        <end position="68"/>
    </location>
</feature>
<name>A0A8J2W5C5_9NEOP</name>
<gene>
    <name evidence="2" type="ORF">DCHRY22_LOCUS9897</name>
</gene>
<sequence length="118" mass="12494">MGTDSGATNGNEMLTRTGYDEGTNCTNDMALLTDSDTSRKGLVTRSDTDDTACLTDLRKGPDGGEKRAMTPSALPPRDLKGRSLRTKKGSSKGPLWGGLGHCLQAGVRGHWKNTGRSP</sequence>
<evidence type="ECO:0000256" key="1">
    <source>
        <dbReference type="SAM" id="MobiDB-lite"/>
    </source>
</evidence>
<dbReference type="AlphaFoldDB" id="A0A8J2W5C5"/>
<comment type="caution">
    <text evidence="2">The sequence shown here is derived from an EMBL/GenBank/DDBJ whole genome shotgun (WGS) entry which is preliminary data.</text>
</comment>
<proteinExistence type="predicted"/>
<keyword evidence="3" id="KW-1185">Reference proteome</keyword>